<dbReference type="EMBL" id="BPLQ01006330">
    <property type="protein sequence ID" value="GIY21636.1"/>
    <property type="molecule type" value="Genomic_DNA"/>
</dbReference>
<gene>
    <name evidence="1" type="ORF">CDAR_471551</name>
</gene>
<proteinExistence type="predicted"/>
<keyword evidence="2" id="KW-1185">Reference proteome</keyword>
<reference evidence="1 2" key="1">
    <citation type="submission" date="2021-06" db="EMBL/GenBank/DDBJ databases">
        <title>Caerostris darwini draft genome.</title>
        <authorList>
            <person name="Kono N."/>
            <person name="Arakawa K."/>
        </authorList>
    </citation>
    <scope>NUCLEOTIDE SEQUENCE [LARGE SCALE GENOMIC DNA]</scope>
</reference>
<evidence type="ECO:0000313" key="2">
    <source>
        <dbReference type="Proteomes" id="UP001054837"/>
    </source>
</evidence>
<organism evidence="1 2">
    <name type="scientific">Caerostris darwini</name>
    <dbReference type="NCBI Taxonomy" id="1538125"/>
    <lineage>
        <taxon>Eukaryota</taxon>
        <taxon>Metazoa</taxon>
        <taxon>Ecdysozoa</taxon>
        <taxon>Arthropoda</taxon>
        <taxon>Chelicerata</taxon>
        <taxon>Arachnida</taxon>
        <taxon>Araneae</taxon>
        <taxon>Araneomorphae</taxon>
        <taxon>Entelegynae</taxon>
        <taxon>Araneoidea</taxon>
        <taxon>Araneidae</taxon>
        <taxon>Caerostris</taxon>
    </lineage>
</organism>
<comment type="caution">
    <text evidence="1">The sequence shown here is derived from an EMBL/GenBank/DDBJ whole genome shotgun (WGS) entry which is preliminary data.</text>
</comment>
<dbReference type="AlphaFoldDB" id="A0AAV4RLK0"/>
<protein>
    <submittedName>
        <fullName evidence="1">Uncharacterized protein</fullName>
    </submittedName>
</protein>
<name>A0AAV4RLK0_9ARAC</name>
<dbReference type="Proteomes" id="UP001054837">
    <property type="component" value="Unassembled WGS sequence"/>
</dbReference>
<evidence type="ECO:0000313" key="1">
    <source>
        <dbReference type="EMBL" id="GIY21636.1"/>
    </source>
</evidence>
<accession>A0AAV4RLK0</accession>
<sequence length="97" mass="11561">MTPPPFPEQSTYFSPLVLFVIEINLGVPGKRDRWRSFWNSMAFKSILLKFWLKAKIPYYIDYLKKVRERRVTHAKHKTSRLKLIILSFQLGRTTKSC</sequence>